<feature type="region of interest" description="Disordered" evidence="1">
    <location>
        <begin position="1"/>
        <end position="83"/>
    </location>
</feature>
<dbReference type="EMBL" id="GBRH01191477">
    <property type="protein sequence ID" value="JAE06419.1"/>
    <property type="molecule type" value="Transcribed_RNA"/>
</dbReference>
<proteinExistence type="predicted"/>
<organism evidence="2">
    <name type="scientific">Arundo donax</name>
    <name type="common">Giant reed</name>
    <name type="synonym">Donax arundinaceus</name>
    <dbReference type="NCBI Taxonomy" id="35708"/>
    <lineage>
        <taxon>Eukaryota</taxon>
        <taxon>Viridiplantae</taxon>
        <taxon>Streptophyta</taxon>
        <taxon>Embryophyta</taxon>
        <taxon>Tracheophyta</taxon>
        <taxon>Spermatophyta</taxon>
        <taxon>Magnoliopsida</taxon>
        <taxon>Liliopsida</taxon>
        <taxon>Poales</taxon>
        <taxon>Poaceae</taxon>
        <taxon>PACMAD clade</taxon>
        <taxon>Arundinoideae</taxon>
        <taxon>Arundineae</taxon>
        <taxon>Arundo</taxon>
    </lineage>
</organism>
<accession>A0A0A9F5C7</accession>
<name>A0A0A9F5C7_ARUDO</name>
<reference evidence="2" key="1">
    <citation type="submission" date="2014-09" db="EMBL/GenBank/DDBJ databases">
        <authorList>
            <person name="Magalhaes I.L.F."/>
            <person name="Oliveira U."/>
            <person name="Santos F.R."/>
            <person name="Vidigal T.H.D.A."/>
            <person name="Brescovit A.D."/>
            <person name="Santos A.J."/>
        </authorList>
    </citation>
    <scope>NUCLEOTIDE SEQUENCE</scope>
    <source>
        <tissue evidence="2">Shoot tissue taken approximately 20 cm above the soil surface</tissue>
    </source>
</reference>
<feature type="compositionally biased region" description="Polar residues" evidence="1">
    <location>
        <begin position="64"/>
        <end position="83"/>
    </location>
</feature>
<protein>
    <submittedName>
        <fullName evidence="2">Uncharacterized protein</fullName>
    </submittedName>
</protein>
<evidence type="ECO:0000256" key="1">
    <source>
        <dbReference type="SAM" id="MobiDB-lite"/>
    </source>
</evidence>
<reference evidence="2" key="2">
    <citation type="journal article" date="2015" name="Data Brief">
        <title>Shoot transcriptome of the giant reed, Arundo donax.</title>
        <authorList>
            <person name="Barrero R.A."/>
            <person name="Guerrero F.D."/>
            <person name="Moolhuijzen P."/>
            <person name="Goolsby J.A."/>
            <person name="Tidwell J."/>
            <person name="Bellgard S.E."/>
            <person name="Bellgard M.I."/>
        </authorList>
    </citation>
    <scope>NUCLEOTIDE SEQUENCE</scope>
    <source>
        <tissue evidence="2">Shoot tissue taken approximately 20 cm above the soil surface</tissue>
    </source>
</reference>
<sequence length="83" mass="9293">MVGTVAPAPRTRPTPPDTRTHRDLATRSRLPLLARGRNRPTGHRPSCSRPTFFPITPRPRRQKPQPNCQLFTGPSLQPTLHAP</sequence>
<evidence type="ECO:0000313" key="2">
    <source>
        <dbReference type="EMBL" id="JAE06419.1"/>
    </source>
</evidence>
<dbReference type="AlphaFoldDB" id="A0A0A9F5C7"/>